<reference evidence="2" key="1">
    <citation type="submission" date="2013-06" db="EMBL/GenBank/DDBJ databases">
        <authorList>
            <person name="Zhao Q."/>
        </authorList>
    </citation>
    <scope>NUCLEOTIDE SEQUENCE</scope>
    <source>
        <strain evidence="2">cv. W1943</strain>
    </source>
</reference>
<dbReference type="Proteomes" id="UP000008022">
    <property type="component" value="Unassembled WGS sequence"/>
</dbReference>
<accession>A0A0E0P7X5</accession>
<dbReference type="HOGENOM" id="CLU_2282067_0_0_1"/>
<dbReference type="AlphaFoldDB" id="A0A0E0P7X5"/>
<sequence>MSLRTKHPPGATTMCLNPHHAVAKCLDPCHATTAWVGMPSSTLIHTALARYLRSGGNVIATGVGMPPPQLWNTASREYSGEQEGMGAATETTMAMVERMEKI</sequence>
<evidence type="ECO:0000313" key="2">
    <source>
        <dbReference type="Proteomes" id="UP000008022"/>
    </source>
</evidence>
<dbReference type="Gramene" id="ORUFI04G10410.1">
    <property type="protein sequence ID" value="ORUFI04G10410.1"/>
    <property type="gene ID" value="ORUFI04G10410"/>
</dbReference>
<proteinExistence type="predicted"/>
<protein>
    <submittedName>
        <fullName evidence="1">Uncharacterized protein</fullName>
    </submittedName>
</protein>
<keyword evidence="2" id="KW-1185">Reference proteome</keyword>
<evidence type="ECO:0000313" key="1">
    <source>
        <dbReference type="EnsemblPlants" id="ORUFI04G10410.1"/>
    </source>
</evidence>
<organism evidence="1 2">
    <name type="scientific">Oryza rufipogon</name>
    <name type="common">Brownbeard rice</name>
    <name type="synonym">Asian wild rice</name>
    <dbReference type="NCBI Taxonomy" id="4529"/>
    <lineage>
        <taxon>Eukaryota</taxon>
        <taxon>Viridiplantae</taxon>
        <taxon>Streptophyta</taxon>
        <taxon>Embryophyta</taxon>
        <taxon>Tracheophyta</taxon>
        <taxon>Spermatophyta</taxon>
        <taxon>Magnoliopsida</taxon>
        <taxon>Liliopsida</taxon>
        <taxon>Poales</taxon>
        <taxon>Poaceae</taxon>
        <taxon>BOP clade</taxon>
        <taxon>Oryzoideae</taxon>
        <taxon>Oryzeae</taxon>
        <taxon>Oryzinae</taxon>
        <taxon>Oryza</taxon>
    </lineage>
</organism>
<dbReference type="EnsemblPlants" id="ORUFI04G10410.1">
    <property type="protein sequence ID" value="ORUFI04G10410.1"/>
    <property type="gene ID" value="ORUFI04G10410"/>
</dbReference>
<name>A0A0E0P7X5_ORYRU</name>
<reference evidence="1" key="2">
    <citation type="submission" date="2015-06" db="UniProtKB">
        <authorList>
            <consortium name="EnsemblPlants"/>
        </authorList>
    </citation>
    <scope>IDENTIFICATION</scope>
</reference>